<dbReference type="InterPro" id="IPR036380">
    <property type="entry name" value="Isochorismatase-like_sf"/>
</dbReference>
<dbReference type="Pfam" id="PF00857">
    <property type="entry name" value="Isochorismatase"/>
    <property type="match status" value="1"/>
</dbReference>
<dbReference type="PANTHER" id="PTHR43540:SF14">
    <property type="entry name" value="ISOCHORISMATASE"/>
    <property type="match status" value="1"/>
</dbReference>
<dbReference type="GO" id="GO:0016787">
    <property type="term" value="F:hydrolase activity"/>
    <property type="evidence" value="ECO:0007669"/>
    <property type="project" value="UniProtKB-KW"/>
</dbReference>
<protein>
    <submittedName>
        <fullName evidence="3">Cysteine hydrolase</fullName>
    </submittedName>
</protein>
<dbReference type="AlphaFoldDB" id="A0A2L1VFA9"/>
<organism evidence="3 4">
    <name type="scientific">Acinetobacter nosocomialis</name>
    <dbReference type="NCBI Taxonomy" id="106654"/>
    <lineage>
        <taxon>Bacteria</taxon>
        <taxon>Pseudomonadati</taxon>
        <taxon>Pseudomonadota</taxon>
        <taxon>Gammaproteobacteria</taxon>
        <taxon>Moraxellales</taxon>
        <taxon>Moraxellaceae</taxon>
        <taxon>Acinetobacter</taxon>
        <taxon>Acinetobacter calcoaceticus/baumannii complex</taxon>
    </lineage>
</organism>
<dbReference type="InterPro" id="IPR000868">
    <property type="entry name" value="Isochorismatase-like_dom"/>
</dbReference>
<evidence type="ECO:0000259" key="2">
    <source>
        <dbReference type="Pfam" id="PF00857"/>
    </source>
</evidence>
<name>A0A2L1VFA9_ACINO</name>
<dbReference type="EMBL" id="CP014019">
    <property type="protein sequence ID" value="AVF43920.1"/>
    <property type="molecule type" value="Genomic_DNA"/>
</dbReference>
<dbReference type="Gene3D" id="3.40.50.850">
    <property type="entry name" value="Isochorismatase-like"/>
    <property type="match status" value="1"/>
</dbReference>
<accession>A0A2L1VFA9</accession>
<dbReference type="SUPFAM" id="SSF52499">
    <property type="entry name" value="Isochorismatase-like hydrolases"/>
    <property type="match status" value="1"/>
</dbReference>
<dbReference type="Proteomes" id="UP000237921">
    <property type="component" value="Chromosome"/>
</dbReference>
<evidence type="ECO:0000313" key="4">
    <source>
        <dbReference type="Proteomes" id="UP000237921"/>
    </source>
</evidence>
<keyword evidence="1 3" id="KW-0378">Hydrolase</keyword>
<feature type="domain" description="Isochorismatase-like" evidence="2">
    <location>
        <begin position="9"/>
        <end position="176"/>
    </location>
</feature>
<reference evidence="4" key="1">
    <citation type="submission" date="2017-12" db="EMBL/GenBank/DDBJ databases">
        <title>FDA dAtabase for Regulatory Grade micrObial Sequences (FDA-ARGOS): Supporting development and validation of Infectious Disease Dx tests.</title>
        <authorList>
            <person name="Hoffmann M."/>
            <person name="Allard M."/>
            <person name="Evans P."/>
            <person name="Brown E."/>
            <person name="Tallon L."/>
            <person name="Sadzewicz L."/>
            <person name="Sengamalay N."/>
            <person name="Ott S."/>
            <person name="Godinez A."/>
            <person name="Nagaraj S."/>
            <person name="Vavikolanu K."/>
            <person name="Aluvathingal J."/>
            <person name="Nadendla S."/>
            <person name="Sichtig H."/>
        </authorList>
    </citation>
    <scope>NUCLEOTIDE SEQUENCE [LARGE SCALE GENOMIC DNA]</scope>
    <source>
        <strain evidence="4">FDAARGOS_129</strain>
    </source>
</reference>
<dbReference type="CDD" id="cd01014">
    <property type="entry name" value="nicotinamidase_related"/>
    <property type="match status" value="1"/>
</dbReference>
<dbReference type="InterPro" id="IPR050272">
    <property type="entry name" value="Isochorismatase-like_hydrls"/>
</dbReference>
<proteinExistence type="predicted"/>
<sequence>MDQSYNSKSVLLIIDMQNGLFKAKSTPYNHQFVLSNILKLINYRRSNNKPIIFVRHVGEKDTPLDPDSLTTQLITELSCNPDKDIVIEKIYPSSFKHTVLKELLEKLDIDEIIVTGMKTEYCIDATIRAASEFGYKVTLISDAHTTFDSTVLDAQHIIDHHNQVLNNAFAKVKTTEEFFH</sequence>
<evidence type="ECO:0000256" key="1">
    <source>
        <dbReference type="ARBA" id="ARBA00022801"/>
    </source>
</evidence>
<gene>
    <name evidence="3" type="ORF">AL533_05745</name>
</gene>
<evidence type="ECO:0000313" key="3">
    <source>
        <dbReference type="EMBL" id="AVF43920.1"/>
    </source>
</evidence>
<dbReference type="RefSeq" id="WP_016804715.1">
    <property type="nucleotide sequence ID" value="NZ_BKRJ01000023.1"/>
</dbReference>
<dbReference type="PANTHER" id="PTHR43540">
    <property type="entry name" value="PEROXYUREIDOACRYLATE/UREIDOACRYLATE AMIDOHYDROLASE-RELATED"/>
    <property type="match status" value="1"/>
</dbReference>